<evidence type="ECO:0000313" key="1">
    <source>
        <dbReference type="EMBL" id="AFE05209.1"/>
    </source>
</evidence>
<dbReference type="EMBL" id="CP003389">
    <property type="protein sequence ID" value="AFE05209.1"/>
    <property type="molecule type" value="Genomic_DNA"/>
</dbReference>
<reference evidence="2" key="2">
    <citation type="submission" date="2012-03" db="EMBL/GenBank/DDBJ databases">
        <title>Genome sequence of the fruiting myxobacterium Corallococcus coralloides DSM 2259.</title>
        <authorList>
            <person name="Huntley S."/>
            <person name="Zhang Y."/>
            <person name="Treuner-Lange A."/>
            <person name="Sensen C.W."/>
            <person name="Sogaard-Andersen L."/>
        </authorList>
    </citation>
    <scope>NUCLEOTIDE SEQUENCE [LARGE SCALE GENOMIC DNA]</scope>
    <source>
        <strain evidence="2">ATCC 25202 / DSM 2259 / NBRC 100086 / M2</strain>
    </source>
</reference>
<dbReference type="Proteomes" id="UP000007587">
    <property type="component" value="Chromosome"/>
</dbReference>
<organism evidence="1 2">
    <name type="scientific">Corallococcus coralloides (strain ATCC 25202 / DSM 2259 / NBRC 100086 / M2)</name>
    <name type="common">Myxococcus coralloides</name>
    <dbReference type="NCBI Taxonomy" id="1144275"/>
    <lineage>
        <taxon>Bacteria</taxon>
        <taxon>Pseudomonadati</taxon>
        <taxon>Myxococcota</taxon>
        <taxon>Myxococcia</taxon>
        <taxon>Myxococcales</taxon>
        <taxon>Cystobacterineae</taxon>
        <taxon>Myxococcaceae</taxon>
        <taxon>Corallococcus</taxon>
    </lineage>
</organism>
<protein>
    <submittedName>
        <fullName evidence="1">Uncharacterized protein</fullName>
    </submittedName>
</protein>
<proteinExistence type="predicted"/>
<name>H8MJ90_CORCM</name>
<sequence length="202" mass="22366">MQGDALRSFPMAPSPFQAEFRVLIGPDWVPLPFLEGLEAEAVDMYLRRAPVTCCSFQGGFFIDVGGQPFSDDGSVDELWMTWSWFFALKALLDGAAETGVHPWEESHMRLWRQGDVLSMEDRSASEKPITPRVEVAFLHFAQSLARQGLAFLAWAERVLAALEAREPPVPEALKTEFSRALRLPRGVLEEVASRVGVTASGG</sequence>
<keyword evidence="2" id="KW-1185">Reference proteome</keyword>
<dbReference type="InParanoid" id="H8MJ90"/>
<gene>
    <name evidence="1" type="ordered locus">COCOR_03405</name>
</gene>
<dbReference type="KEGG" id="ccx:COCOR_03405"/>
<dbReference type="STRING" id="1144275.COCOR_03405"/>
<dbReference type="AlphaFoldDB" id="H8MJ90"/>
<accession>H8MJ90</accession>
<evidence type="ECO:0000313" key="2">
    <source>
        <dbReference type="Proteomes" id="UP000007587"/>
    </source>
</evidence>
<reference evidence="1 2" key="1">
    <citation type="journal article" date="2012" name="J. Bacteriol.">
        <title>Complete Genome Sequence of the Fruiting Myxobacterium Corallococcus coralloides DSM 2259.</title>
        <authorList>
            <person name="Huntley S."/>
            <person name="Zhang Y."/>
            <person name="Treuner-Lange A."/>
            <person name="Kneip S."/>
            <person name="Sensen C.W."/>
            <person name="Sogaard-Andersen L."/>
        </authorList>
    </citation>
    <scope>NUCLEOTIDE SEQUENCE [LARGE SCALE GENOMIC DNA]</scope>
    <source>
        <strain evidence="2">ATCC 25202 / DSM 2259 / NBRC 100086 / M2</strain>
    </source>
</reference>
<dbReference type="HOGENOM" id="CLU_1446219_0_0_7"/>